<protein>
    <recommendedName>
        <fullName evidence="6">Glutathione S-transferase</fullName>
    </recommendedName>
</protein>
<evidence type="ECO:0000313" key="5">
    <source>
        <dbReference type="Proteomes" id="UP001152799"/>
    </source>
</evidence>
<dbReference type="SFLD" id="SFLDG01153">
    <property type="entry name" value="Main.4:_Theta-like"/>
    <property type="match status" value="1"/>
</dbReference>
<dbReference type="AlphaFoldDB" id="A0A9N9MTS2"/>
<dbReference type="Pfam" id="PF13417">
    <property type="entry name" value="GST_N_3"/>
    <property type="match status" value="1"/>
</dbReference>
<organism evidence="4 5">
    <name type="scientific">Ceutorhynchus assimilis</name>
    <name type="common">cabbage seed weevil</name>
    <dbReference type="NCBI Taxonomy" id="467358"/>
    <lineage>
        <taxon>Eukaryota</taxon>
        <taxon>Metazoa</taxon>
        <taxon>Ecdysozoa</taxon>
        <taxon>Arthropoda</taxon>
        <taxon>Hexapoda</taxon>
        <taxon>Insecta</taxon>
        <taxon>Pterygota</taxon>
        <taxon>Neoptera</taxon>
        <taxon>Endopterygota</taxon>
        <taxon>Coleoptera</taxon>
        <taxon>Polyphaga</taxon>
        <taxon>Cucujiformia</taxon>
        <taxon>Curculionidae</taxon>
        <taxon>Ceutorhynchinae</taxon>
        <taxon>Ceutorhynchus</taxon>
    </lineage>
</organism>
<dbReference type="InterPro" id="IPR036249">
    <property type="entry name" value="Thioredoxin-like_sf"/>
</dbReference>
<dbReference type="InterPro" id="IPR004046">
    <property type="entry name" value="GST_C"/>
</dbReference>
<gene>
    <name evidence="4" type="ORF">CEUTPL_LOCUS11778</name>
</gene>
<dbReference type="SFLD" id="SFLDS00019">
    <property type="entry name" value="Glutathione_Transferase_(cytos"/>
    <property type="match status" value="1"/>
</dbReference>
<comment type="subunit">
    <text evidence="1">Homodimer.</text>
</comment>
<dbReference type="InterPro" id="IPR040079">
    <property type="entry name" value="Glutathione_S-Trfase"/>
</dbReference>
<dbReference type="CDD" id="cd03045">
    <property type="entry name" value="GST_N_Delta_Epsilon"/>
    <property type="match status" value="1"/>
</dbReference>
<reference evidence="4" key="1">
    <citation type="submission" date="2022-01" db="EMBL/GenBank/DDBJ databases">
        <authorList>
            <person name="King R."/>
        </authorList>
    </citation>
    <scope>NUCLEOTIDE SEQUENCE</scope>
</reference>
<dbReference type="Proteomes" id="UP001152799">
    <property type="component" value="Chromosome 7"/>
</dbReference>
<dbReference type="InterPro" id="IPR010987">
    <property type="entry name" value="Glutathione-S-Trfase_C-like"/>
</dbReference>
<dbReference type="InterPro" id="IPR036282">
    <property type="entry name" value="Glutathione-S-Trfase_C_sf"/>
</dbReference>
<evidence type="ECO:0000313" key="4">
    <source>
        <dbReference type="EMBL" id="CAG9771342.1"/>
    </source>
</evidence>
<proteinExistence type="predicted"/>
<accession>A0A9N9MTS2</accession>
<evidence type="ECO:0008006" key="6">
    <source>
        <dbReference type="Google" id="ProtNLM"/>
    </source>
</evidence>
<feature type="domain" description="GST C-terminal" evidence="3">
    <location>
        <begin position="90"/>
        <end position="218"/>
    </location>
</feature>
<sequence>MAPKLHSIIASPPVRAVLMCAKVLDVELELIPVDLLSKDHLKDEYLKKNPQHTVPLLEEDDGFLLADSHAIMGYLVNQYGKDDSLYPKNDSRLRAVIDHILHLDSSVLFIRGLFISKPLLFQKILPTEEKIKDLKEAFKILDAVLEKNQTKYVAGNSLTIADFSVVTTITCFDSFTPYAEFPHLKAYIERMEQESWYELNKEGLAINKKMIGELMNELKNQ</sequence>
<dbReference type="CDD" id="cd03177">
    <property type="entry name" value="GST_C_Delta_Epsilon"/>
    <property type="match status" value="1"/>
</dbReference>
<name>A0A9N9MTS2_9CUCU</name>
<evidence type="ECO:0000256" key="1">
    <source>
        <dbReference type="ARBA" id="ARBA00011738"/>
    </source>
</evidence>
<dbReference type="Pfam" id="PF00043">
    <property type="entry name" value="GST_C"/>
    <property type="match status" value="1"/>
</dbReference>
<dbReference type="EMBL" id="OU892283">
    <property type="protein sequence ID" value="CAG9771342.1"/>
    <property type="molecule type" value="Genomic_DNA"/>
</dbReference>
<dbReference type="Gene3D" id="1.20.1050.10">
    <property type="match status" value="1"/>
</dbReference>
<evidence type="ECO:0000259" key="3">
    <source>
        <dbReference type="PROSITE" id="PS50405"/>
    </source>
</evidence>
<dbReference type="SFLD" id="SFLDG00358">
    <property type="entry name" value="Main_(cytGST)"/>
    <property type="match status" value="1"/>
</dbReference>
<feature type="domain" description="GST N-terminal" evidence="2">
    <location>
        <begin position="1"/>
        <end position="83"/>
    </location>
</feature>
<keyword evidence="5" id="KW-1185">Reference proteome</keyword>
<dbReference type="PANTHER" id="PTHR43969">
    <property type="entry name" value="GLUTATHIONE S TRANSFERASE D10, ISOFORM A-RELATED"/>
    <property type="match status" value="1"/>
</dbReference>
<dbReference type="OrthoDB" id="2309723at2759"/>
<dbReference type="InterPro" id="IPR004045">
    <property type="entry name" value="Glutathione_S-Trfase_N"/>
</dbReference>
<dbReference type="PANTHER" id="PTHR43969:SF9">
    <property type="entry name" value="GLUTATHIONE S TRANSFERASE D10, ISOFORM A-RELATED"/>
    <property type="match status" value="1"/>
</dbReference>
<dbReference type="FunFam" id="3.40.30.10:FF:000034">
    <property type="entry name" value="glutathione S-transferase 1"/>
    <property type="match status" value="1"/>
</dbReference>
<dbReference type="PROSITE" id="PS50405">
    <property type="entry name" value="GST_CTER"/>
    <property type="match status" value="1"/>
</dbReference>
<evidence type="ECO:0000259" key="2">
    <source>
        <dbReference type="PROSITE" id="PS50404"/>
    </source>
</evidence>
<dbReference type="GO" id="GO:0004364">
    <property type="term" value="F:glutathione transferase activity"/>
    <property type="evidence" value="ECO:0007669"/>
    <property type="project" value="TreeGrafter"/>
</dbReference>
<dbReference type="GO" id="GO:0006749">
    <property type="term" value="P:glutathione metabolic process"/>
    <property type="evidence" value="ECO:0007669"/>
    <property type="project" value="TreeGrafter"/>
</dbReference>
<dbReference type="Gene3D" id="3.40.30.10">
    <property type="entry name" value="Glutaredoxin"/>
    <property type="match status" value="1"/>
</dbReference>
<dbReference type="SUPFAM" id="SSF47616">
    <property type="entry name" value="GST C-terminal domain-like"/>
    <property type="match status" value="1"/>
</dbReference>
<dbReference type="FunFam" id="1.20.1050.10:FF:000007">
    <property type="entry name" value="Glutathione S-transferase 1-1"/>
    <property type="match status" value="1"/>
</dbReference>
<dbReference type="PROSITE" id="PS50404">
    <property type="entry name" value="GST_NTER"/>
    <property type="match status" value="1"/>
</dbReference>
<dbReference type="SUPFAM" id="SSF52833">
    <property type="entry name" value="Thioredoxin-like"/>
    <property type="match status" value="1"/>
</dbReference>